<feature type="transmembrane region" description="Helical" evidence="6">
    <location>
        <begin position="599"/>
        <end position="621"/>
    </location>
</feature>
<dbReference type="InterPro" id="IPR052536">
    <property type="entry name" value="ABC-4_Integral_Memb_Prot"/>
</dbReference>
<feature type="transmembrane region" description="Helical" evidence="6">
    <location>
        <begin position="162"/>
        <end position="181"/>
    </location>
</feature>
<feature type="transmembrane region" description="Helical" evidence="6">
    <location>
        <begin position="292"/>
        <end position="312"/>
    </location>
</feature>
<feature type="transmembrane region" description="Helical" evidence="6">
    <location>
        <begin position="202"/>
        <end position="224"/>
    </location>
</feature>
<evidence type="ECO:0000256" key="5">
    <source>
        <dbReference type="ARBA" id="ARBA00023136"/>
    </source>
</evidence>
<feature type="transmembrane region" description="Helical" evidence="6">
    <location>
        <begin position="633"/>
        <end position="657"/>
    </location>
</feature>
<dbReference type="PANTHER" id="PTHR46795">
    <property type="entry name" value="ABC TRANSPORTER PERMEASE-RELATED-RELATED"/>
    <property type="match status" value="1"/>
</dbReference>
<keyword evidence="9" id="KW-1185">Reference proteome</keyword>
<dbReference type="GO" id="GO:0055085">
    <property type="term" value="P:transmembrane transport"/>
    <property type="evidence" value="ECO:0007669"/>
    <property type="project" value="UniProtKB-UniRule"/>
</dbReference>
<feature type="domain" description="ABC3 transporter permease C-terminal" evidence="7">
    <location>
        <begin position="63"/>
        <end position="174"/>
    </location>
</feature>
<dbReference type="GO" id="GO:0005886">
    <property type="term" value="C:plasma membrane"/>
    <property type="evidence" value="ECO:0007669"/>
    <property type="project" value="UniProtKB-SubCell"/>
</dbReference>
<feature type="transmembrane region" description="Helical" evidence="6">
    <location>
        <begin position="17"/>
        <end position="34"/>
    </location>
</feature>
<reference evidence="8" key="1">
    <citation type="submission" date="2020-08" db="EMBL/GenBank/DDBJ databases">
        <title>Genome public.</title>
        <authorList>
            <person name="Liu C."/>
            <person name="Sun Q."/>
        </authorList>
    </citation>
    <scope>NUCLEOTIDE SEQUENCE</scope>
    <source>
        <strain evidence="8">NSJ-12</strain>
    </source>
</reference>
<evidence type="ECO:0000256" key="2">
    <source>
        <dbReference type="ARBA" id="ARBA00022475"/>
    </source>
</evidence>
<accession>A0A926EIT3</accession>
<dbReference type="Pfam" id="PF02687">
    <property type="entry name" value="FtsX"/>
    <property type="match status" value="2"/>
</dbReference>
<sequence>MYFKLSLRNVKRSIKDYLIYFLTLTFGVCLFYIFNALEAQQVMLEMTASQMEIIQMLSDVMSVVSVFVSVILCFLVIYANNFLIKRRKKELGIYLTLGMQKKTVSKLLLIEALIIDFFALVCGLVVGTFLSQALSILTAQLFEVNLKAFTFIFSSDAALKTMFYFVIIFIFVVCFNTYTITKYELIDLLHADRKNETLKAPKFAISLLLFLLSMSSLLVAYYLAFKNGLTNFNIEFLIAIFLGVMGTYLFYVSISNLLIKLIGNCKGLYYKNLNLFILKQVSSKLNSHHISMTLICLMLFLTLGILSTGLSLSKSFTKDLERLTPFDATFSRLDTTDAPPLSTSLKASGFPLDELTESYMDFNLYESPFHYSDFFTEDIMLRYGENFYNFREDTAIHAIKLSDFNQLRMFCNEVPLSLQAHEYVVTSSDMNLWPSIQSILKTQPTLTRRTIELVPKFDTPIDLSYETNFFSSNMLTLILPDHLLEHAPISRQHLNLNYKGDKTTTEIAFKESFDVLFKTSDEFFIPPITKIESYESSFGLSTIVTYIGIYLGFVFLIASAAILALQQLSEATDHTKRYELLRKIGVSKSELNRSLFTQIAIYFFAPLSLALIHASVGIAIANDVVKHFGQSNIAVSTLYTCLFLLLVYGTYFLATYFGSKHVITQKK</sequence>
<dbReference type="EMBL" id="JACRSY010000008">
    <property type="protein sequence ID" value="MBC8579192.1"/>
    <property type="molecule type" value="Genomic_DNA"/>
</dbReference>
<comment type="subcellular location">
    <subcellularLocation>
        <location evidence="1 6">Cell membrane</location>
        <topology evidence="1 6">Multi-pass membrane protein</topology>
    </subcellularLocation>
</comment>
<feature type="transmembrane region" description="Helical" evidence="6">
    <location>
        <begin position="543"/>
        <end position="565"/>
    </location>
</feature>
<dbReference type="InterPro" id="IPR027022">
    <property type="entry name" value="ABC_permease_BceB-typ"/>
</dbReference>
<evidence type="ECO:0000256" key="6">
    <source>
        <dbReference type="PIRNR" id="PIRNR018968"/>
    </source>
</evidence>
<dbReference type="RefSeq" id="WP_249332336.1">
    <property type="nucleotide sequence ID" value="NZ_JACRSY010000008.1"/>
</dbReference>
<keyword evidence="5 6" id="KW-0472">Membrane</keyword>
<dbReference type="InterPro" id="IPR003838">
    <property type="entry name" value="ABC3_permease_C"/>
</dbReference>
<dbReference type="Proteomes" id="UP000655830">
    <property type="component" value="Unassembled WGS sequence"/>
</dbReference>
<evidence type="ECO:0000313" key="9">
    <source>
        <dbReference type="Proteomes" id="UP000655830"/>
    </source>
</evidence>
<keyword evidence="4 6" id="KW-1133">Transmembrane helix</keyword>
<dbReference type="PANTHER" id="PTHR46795:SF3">
    <property type="entry name" value="ABC TRANSPORTER PERMEASE"/>
    <property type="match status" value="1"/>
</dbReference>
<organism evidence="8 9">
    <name type="scientific">Zhenhengia yiwuensis</name>
    <dbReference type="NCBI Taxonomy" id="2763666"/>
    <lineage>
        <taxon>Bacteria</taxon>
        <taxon>Bacillati</taxon>
        <taxon>Bacillota</taxon>
        <taxon>Clostridia</taxon>
        <taxon>Lachnospirales</taxon>
        <taxon>Lachnospiraceae</taxon>
        <taxon>Zhenhengia</taxon>
    </lineage>
</organism>
<evidence type="ECO:0000256" key="3">
    <source>
        <dbReference type="ARBA" id="ARBA00022692"/>
    </source>
</evidence>
<evidence type="ECO:0000259" key="7">
    <source>
        <dbReference type="Pfam" id="PF02687"/>
    </source>
</evidence>
<dbReference type="AlphaFoldDB" id="A0A926EIT3"/>
<evidence type="ECO:0000256" key="4">
    <source>
        <dbReference type="ARBA" id="ARBA00022989"/>
    </source>
</evidence>
<evidence type="ECO:0000313" key="8">
    <source>
        <dbReference type="EMBL" id="MBC8579192.1"/>
    </source>
</evidence>
<keyword evidence="6" id="KW-0813">Transport</keyword>
<dbReference type="PIRSF" id="PIRSF018968">
    <property type="entry name" value="ABC_permease_BceB"/>
    <property type="match status" value="1"/>
</dbReference>
<keyword evidence="3 6" id="KW-0812">Transmembrane</keyword>
<comment type="similarity">
    <text evidence="6">Belongs to the ABC-4 integral membrane protein family.</text>
</comment>
<feature type="transmembrane region" description="Helical" evidence="6">
    <location>
        <begin position="236"/>
        <end position="259"/>
    </location>
</feature>
<feature type="transmembrane region" description="Helical" evidence="6">
    <location>
        <begin position="54"/>
        <end position="79"/>
    </location>
</feature>
<keyword evidence="2 6" id="KW-1003">Cell membrane</keyword>
<comment type="caution">
    <text evidence="8">The sequence shown here is derived from an EMBL/GenBank/DDBJ whole genome shotgun (WGS) entry which is preliminary data.</text>
</comment>
<feature type="domain" description="ABC3 transporter permease C-terminal" evidence="7">
    <location>
        <begin position="551"/>
        <end position="665"/>
    </location>
</feature>
<protein>
    <submittedName>
        <fullName evidence="8">ABC transporter permease</fullName>
    </submittedName>
</protein>
<proteinExistence type="inferred from homology"/>
<feature type="transmembrane region" description="Helical" evidence="6">
    <location>
        <begin position="109"/>
        <end position="142"/>
    </location>
</feature>
<gene>
    <name evidence="8" type="ORF">H8718_06580</name>
</gene>
<name>A0A926EIT3_9FIRM</name>
<evidence type="ECO:0000256" key="1">
    <source>
        <dbReference type="ARBA" id="ARBA00004651"/>
    </source>
</evidence>